<gene>
    <name evidence="1" type="ORF">SAMN05444920_14243</name>
</gene>
<proteinExistence type="predicted"/>
<dbReference type="OrthoDB" id="9785340at2"/>
<evidence type="ECO:0000313" key="1">
    <source>
        <dbReference type="EMBL" id="SEH03725.1"/>
    </source>
</evidence>
<keyword evidence="2" id="KW-1185">Reference proteome</keyword>
<reference evidence="1 2" key="1">
    <citation type="submission" date="2016-10" db="EMBL/GenBank/DDBJ databases">
        <authorList>
            <person name="de Groot N.N."/>
        </authorList>
    </citation>
    <scope>NUCLEOTIDE SEQUENCE [LARGE SCALE GENOMIC DNA]</scope>
    <source>
        <strain evidence="1 2">CGMCC 4.7037</strain>
    </source>
</reference>
<protein>
    <submittedName>
        <fullName evidence="1">Uncharacterized protein</fullName>
    </submittedName>
</protein>
<organism evidence="1 2">
    <name type="scientific">Nonomuraea solani</name>
    <dbReference type="NCBI Taxonomy" id="1144553"/>
    <lineage>
        <taxon>Bacteria</taxon>
        <taxon>Bacillati</taxon>
        <taxon>Actinomycetota</taxon>
        <taxon>Actinomycetes</taxon>
        <taxon>Streptosporangiales</taxon>
        <taxon>Streptosporangiaceae</taxon>
        <taxon>Nonomuraea</taxon>
    </lineage>
</organism>
<sequence length="121" mass="12634">MAGTIAGLIVAAFLLAHLAGPLVARAGWLRRRPSVAVTVWAGVVAGVNGNAVQQAVMGGLGSALVHDHQPPGRERADDLPVGGEFVREIRLRLGWPSCVIAIIMRNRARTCARPSGVSPLS</sequence>
<dbReference type="RefSeq" id="WP_103964668.1">
    <property type="nucleotide sequence ID" value="NZ_FNVT01000042.1"/>
</dbReference>
<dbReference type="EMBL" id="FNVT01000042">
    <property type="protein sequence ID" value="SEH03725.1"/>
    <property type="molecule type" value="Genomic_DNA"/>
</dbReference>
<evidence type="ECO:0000313" key="2">
    <source>
        <dbReference type="Proteomes" id="UP000236732"/>
    </source>
</evidence>
<dbReference type="Proteomes" id="UP000236732">
    <property type="component" value="Unassembled WGS sequence"/>
</dbReference>
<accession>A0A1H6F3V2</accession>
<dbReference type="AlphaFoldDB" id="A0A1H6F3V2"/>
<name>A0A1H6F3V2_9ACTN</name>